<sequence>MGDVSSGEHKRKREEKACKIMKKKWTQKEDVVLIAALSEMCNAGWKRENGIFKNGYTTALERKLKAKLPGCNIKASPHIESRLKLLKRQYDAIYARCSRYAMGRKRKRIDM</sequence>
<name>A0A2G9HZJ6_9LAMI</name>
<evidence type="ECO:0000259" key="1">
    <source>
        <dbReference type="Pfam" id="PF12776"/>
    </source>
</evidence>
<evidence type="ECO:0000313" key="3">
    <source>
        <dbReference type="Proteomes" id="UP000231279"/>
    </source>
</evidence>
<dbReference type="Pfam" id="PF12776">
    <property type="entry name" value="Myb_DNA-bind_3"/>
    <property type="match status" value="1"/>
</dbReference>
<comment type="caution">
    <text evidence="2">The sequence shown here is derived from an EMBL/GenBank/DDBJ whole genome shotgun (WGS) entry which is preliminary data.</text>
</comment>
<proteinExistence type="predicted"/>
<dbReference type="AlphaFoldDB" id="A0A2G9HZJ6"/>
<organism evidence="2 3">
    <name type="scientific">Handroanthus impetiginosus</name>
    <dbReference type="NCBI Taxonomy" id="429701"/>
    <lineage>
        <taxon>Eukaryota</taxon>
        <taxon>Viridiplantae</taxon>
        <taxon>Streptophyta</taxon>
        <taxon>Embryophyta</taxon>
        <taxon>Tracheophyta</taxon>
        <taxon>Spermatophyta</taxon>
        <taxon>Magnoliopsida</taxon>
        <taxon>eudicotyledons</taxon>
        <taxon>Gunneridae</taxon>
        <taxon>Pentapetalae</taxon>
        <taxon>asterids</taxon>
        <taxon>lamiids</taxon>
        <taxon>Lamiales</taxon>
        <taxon>Bignoniaceae</taxon>
        <taxon>Crescentiina</taxon>
        <taxon>Tabebuia alliance</taxon>
        <taxon>Handroanthus</taxon>
    </lineage>
</organism>
<protein>
    <recommendedName>
        <fullName evidence="1">Myb/SANT-like domain-containing protein</fullName>
    </recommendedName>
</protein>
<reference evidence="3" key="1">
    <citation type="journal article" date="2018" name="Gigascience">
        <title>Genome assembly of the Pink Ipe (Handroanthus impetiginosus, Bignoniaceae), a highly valued, ecologically keystone Neotropical timber forest tree.</title>
        <authorList>
            <person name="Silva-Junior O.B."/>
            <person name="Grattapaglia D."/>
            <person name="Novaes E."/>
            <person name="Collevatti R.G."/>
        </authorList>
    </citation>
    <scope>NUCLEOTIDE SEQUENCE [LARGE SCALE GENOMIC DNA]</scope>
    <source>
        <strain evidence="3">cv. UFG-1</strain>
    </source>
</reference>
<gene>
    <name evidence="2" type="ORF">CDL12_04347</name>
</gene>
<dbReference type="OrthoDB" id="910499at2759"/>
<evidence type="ECO:0000313" key="2">
    <source>
        <dbReference type="EMBL" id="PIN22938.1"/>
    </source>
</evidence>
<dbReference type="Proteomes" id="UP000231279">
    <property type="component" value="Unassembled WGS sequence"/>
</dbReference>
<feature type="domain" description="Myb/SANT-like" evidence="1">
    <location>
        <begin position="24"/>
        <end position="94"/>
    </location>
</feature>
<dbReference type="PANTHER" id="PTHR46250">
    <property type="entry name" value="MYB/SANT-LIKE DNA-BINDING DOMAIN PROTEIN-RELATED"/>
    <property type="match status" value="1"/>
</dbReference>
<accession>A0A2G9HZJ6</accession>
<keyword evidence="3" id="KW-1185">Reference proteome</keyword>
<dbReference type="EMBL" id="NKXS01000661">
    <property type="protein sequence ID" value="PIN22938.1"/>
    <property type="molecule type" value="Genomic_DNA"/>
</dbReference>
<dbReference type="InterPro" id="IPR024752">
    <property type="entry name" value="Myb/SANT-like_dom"/>
</dbReference>
<dbReference type="PANTHER" id="PTHR46250:SF15">
    <property type="entry name" value="OS01G0523800 PROTEIN"/>
    <property type="match status" value="1"/>
</dbReference>